<feature type="region of interest" description="Disordered" evidence="7">
    <location>
        <begin position="1"/>
        <end position="40"/>
    </location>
</feature>
<dbReference type="OrthoDB" id="4068648at2759"/>
<comment type="subcellular location">
    <subcellularLocation>
        <location evidence="1">Nucleus</location>
        <location evidence="1">Nucleolus</location>
    </subcellularLocation>
</comment>
<dbReference type="GO" id="GO:0030688">
    <property type="term" value="C:preribosome, small subunit precursor"/>
    <property type="evidence" value="ECO:0007669"/>
    <property type="project" value="InterPro"/>
</dbReference>
<organism evidence="8 9">
    <name type="scientific">Suhomyces tanzawaensis NRRL Y-17324</name>
    <dbReference type="NCBI Taxonomy" id="984487"/>
    <lineage>
        <taxon>Eukaryota</taxon>
        <taxon>Fungi</taxon>
        <taxon>Dikarya</taxon>
        <taxon>Ascomycota</taxon>
        <taxon>Saccharomycotina</taxon>
        <taxon>Pichiomycetes</taxon>
        <taxon>Debaryomycetaceae</taxon>
        <taxon>Suhomyces</taxon>
    </lineage>
</organism>
<dbReference type="GO" id="GO:0030686">
    <property type="term" value="C:90S preribosome"/>
    <property type="evidence" value="ECO:0007669"/>
    <property type="project" value="InterPro"/>
</dbReference>
<evidence type="ECO:0000256" key="5">
    <source>
        <dbReference type="ARBA" id="ARBA00023242"/>
    </source>
</evidence>
<comment type="function">
    <text evidence="6">Involved in ribosome biogenesis. Required for normal pre-rRNA processing in internal transcribed spacer 1 (ITS1). May be involved in the movements of the replication forks.</text>
</comment>
<name>A0A1E4SMC4_9ASCO</name>
<evidence type="ECO:0000313" key="8">
    <source>
        <dbReference type="EMBL" id="ODV80663.1"/>
    </source>
</evidence>
<evidence type="ECO:0000313" key="9">
    <source>
        <dbReference type="Proteomes" id="UP000094285"/>
    </source>
</evidence>
<sequence>MSGGIKKKSTLRNKSAKRSNLSNKISEFRQETGGEEFHENPLLKLSKITKKEKQQNKSASFALSVLNKTTFNTSNNISKSSLRRRKRKEKEQLKPNMQELLTSLPGAKDGDDLFSSNTTTIKSAKSSEGFVKSSKLNKNLPNATKKSGHQQILREEHKNFSNVLKNPAFRQSPFDALKSAIQQNMQK</sequence>
<evidence type="ECO:0000256" key="6">
    <source>
        <dbReference type="ARBA" id="ARBA00025083"/>
    </source>
</evidence>
<dbReference type="Proteomes" id="UP000094285">
    <property type="component" value="Unassembled WGS sequence"/>
</dbReference>
<dbReference type="InterPro" id="IPR028160">
    <property type="entry name" value="Slx9-like"/>
</dbReference>
<evidence type="ECO:0000256" key="1">
    <source>
        <dbReference type="ARBA" id="ARBA00004604"/>
    </source>
</evidence>
<keyword evidence="5" id="KW-0539">Nucleus</keyword>
<comment type="subunit">
    <text evidence="3">Interacts with the 35S, 23S and 20S pre-rRNAs and with the U3 snoRNA.</text>
</comment>
<evidence type="ECO:0000256" key="4">
    <source>
        <dbReference type="ARBA" id="ARBA00021321"/>
    </source>
</evidence>
<dbReference type="RefSeq" id="XP_020065785.1">
    <property type="nucleotide sequence ID" value="XM_020206537.1"/>
</dbReference>
<accession>A0A1E4SMC4</accession>
<dbReference type="EMBL" id="KV453910">
    <property type="protein sequence ID" value="ODV80663.1"/>
    <property type="molecule type" value="Genomic_DNA"/>
</dbReference>
<feature type="compositionally biased region" description="Polar residues" evidence="7">
    <location>
        <begin position="134"/>
        <end position="145"/>
    </location>
</feature>
<dbReference type="GO" id="GO:0005730">
    <property type="term" value="C:nucleolus"/>
    <property type="evidence" value="ECO:0007669"/>
    <property type="project" value="UniProtKB-SubCell"/>
</dbReference>
<dbReference type="Pfam" id="PF15341">
    <property type="entry name" value="SLX9"/>
    <property type="match status" value="1"/>
</dbReference>
<dbReference type="GeneID" id="30980674"/>
<proteinExistence type="inferred from homology"/>
<dbReference type="GO" id="GO:0000462">
    <property type="term" value="P:maturation of SSU-rRNA from tricistronic rRNA transcript (SSU-rRNA, 5.8S rRNA, LSU-rRNA)"/>
    <property type="evidence" value="ECO:0007669"/>
    <property type="project" value="InterPro"/>
</dbReference>
<protein>
    <recommendedName>
        <fullName evidence="4">Ribosome biogenesis protein SLX9</fullName>
    </recommendedName>
</protein>
<dbReference type="STRING" id="984487.A0A1E4SMC4"/>
<evidence type="ECO:0000256" key="2">
    <source>
        <dbReference type="ARBA" id="ARBA00011022"/>
    </source>
</evidence>
<feature type="compositionally biased region" description="Basic and acidic residues" evidence="7">
    <location>
        <begin position="26"/>
        <end position="40"/>
    </location>
</feature>
<gene>
    <name evidence="8" type="ORF">CANTADRAFT_20236</name>
</gene>
<dbReference type="AlphaFoldDB" id="A0A1E4SMC4"/>
<feature type="region of interest" description="Disordered" evidence="7">
    <location>
        <begin position="72"/>
        <end position="108"/>
    </location>
</feature>
<reference evidence="9" key="1">
    <citation type="submission" date="2016-05" db="EMBL/GenBank/DDBJ databases">
        <title>Comparative genomics of biotechnologically important yeasts.</title>
        <authorList>
            <consortium name="DOE Joint Genome Institute"/>
            <person name="Riley R."/>
            <person name="Haridas S."/>
            <person name="Wolfe K.H."/>
            <person name="Lopes M.R."/>
            <person name="Hittinger C.T."/>
            <person name="Goker M."/>
            <person name="Salamov A."/>
            <person name="Wisecaver J."/>
            <person name="Long T.M."/>
            <person name="Aerts A.L."/>
            <person name="Barry K."/>
            <person name="Choi C."/>
            <person name="Clum A."/>
            <person name="Coughlan A.Y."/>
            <person name="Deshpande S."/>
            <person name="Douglass A.P."/>
            <person name="Hanson S.J."/>
            <person name="Klenk H.-P."/>
            <person name="Labutti K."/>
            <person name="Lapidus A."/>
            <person name="Lindquist E."/>
            <person name="Lipzen A."/>
            <person name="Meier-Kolthoff J.P."/>
            <person name="Ohm R.A."/>
            <person name="Otillar R.P."/>
            <person name="Pangilinan J."/>
            <person name="Peng Y."/>
            <person name="Rokas A."/>
            <person name="Rosa C.A."/>
            <person name="Scheuner C."/>
            <person name="Sibirny A.A."/>
            <person name="Slot J.C."/>
            <person name="Stielow J.B."/>
            <person name="Sun H."/>
            <person name="Kurtzman C.P."/>
            <person name="Blackwell M."/>
            <person name="Grigoriev I.V."/>
            <person name="Jeffries T.W."/>
        </authorList>
    </citation>
    <scope>NUCLEOTIDE SEQUENCE [LARGE SCALE GENOMIC DNA]</scope>
    <source>
        <strain evidence="9">NRRL Y-17324</strain>
    </source>
</reference>
<feature type="compositionally biased region" description="Basic residues" evidence="7">
    <location>
        <begin position="1"/>
        <end position="17"/>
    </location>
</feature>
<feature type="region of interest" description="Disordered" evidence="7">
    <location>
        <begin position="132"/>
        <end position="157"/>
    </location>
</feature>
<evidence type="ECO:0000256" key="7">
    <source>
        <dbReference type="SAM" id="MobiDB-lite"/>
    </source>
</evidence>
<comment type="similarity">
    <text evidence="2">Belongs to the SLX9 family.</text>
</comment>
<evidence type="ECO:0000256" key="3">
    <source>
        <dbReference type="ARBA" id="ARBA00011523"/>
    </source>
</evidence>
<keyword evidence="9" id="KW-1185">Reference proteome</keyword>